<dbReference type="OrthoDB" id="8961796at2759"/>
<gene>
    <name evidence="3" type="primary">LOC108735270</name>
</gene>
<feature type="region of interest" description="Disordered" evidence="1">
    <location>
        <begin position="975"/>
        <end position="1014"/>
    </location>
</feature>
<dbReference type="KEGG" id="apln:108735270"/>
<feature type="compositionally biased region" description="Polar residues" evidence="1">
    <location>
        <begin position="1004"/>
        <end position="1014"/>
    </location>
</feature>
<feature type="compositionally biased region" description="Polar residues" evidence="1">
    <location>
        <begin position="981"/>
        <end position="996"/>
    </location>
</feature>
<keyword evidence="2" id="KW-1185">Reference proteome</keyword>
<evidence type="ECO:0000256" key="1">
    <source>
        <dbReference type="SAM" id="MobiDB-lite"/>
    </source>
</evidence>
<dbReference type="GO" id="GO:0005829">
    <property type="term" value="C:cytosol"/>
    <property type="evidence" value="ECO:0007669"/>
    <property type="project" value="TreeGrafter"/>
</dbReference>
<dbReference type="InParanoid" id="A0A1W4WRA9"/>
<organism evidence="2 3">
    <name type="scientific">Agrilus planipennis</name>
    <name type="common">Emerald ash borer</name>
    <name type="synonym">Agrilus marcopoli</name>
    <dbReference type="NCBI Taxonomy" id="224129"/>
    <lineage>
        <taxon>Eukaryota</taxon>
        <taxon>Metazoa</taxon>
        <taxon>Ecdysozoa</taxon>
        <taxon>Arthropoda</taxon>
        <taxon>Hexapoda</taxon>
        <taxon>Insecta</taxon>
        <taxon>Pterygota</taxon>
        <taxon>Neoptera</taxon>
        <taxon>Endopterygota</taxon>
        <taxon>Coleoptera</taxon>
        <taxon>Polyphaga</taxon>
        <taxon>Elateriformia</taxon>
        <taxon>Buprestoidea</taxon>
        <taxon>Buprestidae</taxon>
        <taxon>Agrilinae</taxon>
        <taxon>Agrilus</taxon>
    </lineage>
</organism>
<sequence>MSVCDEILEARSALKTRKVNVIHRTTSETIRLGEPDLFINNSTAKPCNVLPLRKKPVSSFQVTGISVTQRPEFGDDSADDLDESHTDDISRITDNETPSFSEESFSRDIEEVPIISPVVSLETTNVLPISPCYELAIVAAENFEITAVEVGDVQELSVICTDITDNSSEFDLASVLSKMTTTTTYAGQCVRIVGGRFKVVKIETAEPFKRGRWNCLDYLDQSIAINPHIIKTQHMSLIITDPIAYYSNANNNNATVTTGQHATEATFNSNFKTDQKGNETLYSSAIATTISSIPTNVVPSSILTETQQNRILTYGYIEGHLPVHGQTLPTIYYCNKSESNLVQPEIITTASTIVSASQNYRVSTKVAESLITKVCQSQTSQNYIQYKGQAGLNQNHGELLQKIDNFNTEVKEQSVSFNQTTGGQKNLFQSPPVTLPNYNLFNVPISYVTAVNHGQIYKEQSVLKSDAESVSFDIPSCDNNRPVQNYFPNFGISNLQFSRPQQHNLRSAYSLPTGMPSLSVASNIPASTYTLDSGVSFFVTVSNSPISTNTVGQPVTANSSSSTGASVTFHKSSTHVTYTNASTSSYSKDASNYTQSTSETHVLQTSIPSSMHSSSTLPCIHQLYQIQNSNQPQESSQIYSPSLTLTRIPSTGFQQNYQPIEKVQHTRQNTLNQINNSSVYSVSSAPVIQNIPTHQKCNIPMVQSQTYAAQNYTAKSEHHVSNDQNQFSRNYEAPFHSQPEIYYTINQPNVEINELYYNKAQKSPKIQHNQSPTTDKTILTEAPYQIEQTYVMKDETIDQYRPHDLSLRGSIQQKESPISSVPQEYRKSVNESSPQEFGSTFPNSPIYSPVNILERNPLYQSSPIQSPTVSINQPTSASASPLIYEEIQPQLRQTYEKEERIFTEPAANEFNSQNTFQQPVDSFTSYNESTLPNQLSQISGGTSLLAVIDEEEDVSLKEQYKTIKSEVSQLSSACGSKFGEASTNNLEDTQSATTLTPDDDNSRTNRLSSGNGLR</sequence>
<name>A0A1W4WRA9_AGRPL</name>
<evidence type="ECO:0000313" key="3">
    <source>
        <dbReference type="RefSeq" id="XP_018322663.1"/>
    </source>
</evidence>
<dbReference type="STRING" id="224129.A0A1W4WRA9"/>
<feature type="compositionally biased region" description="Basic and acidic residues" evidence="1">
    <location>
        <begin position="83"/>
        <end position="94"/>
    </location>
</feature>
<reference evidence="3" key="1">
    <citation type="submission" date="2025-08" db="UniProtKB">
        <authorList>
            <consortium name="RefSeq"/>
        </authorList>
    </citation>
    <scope>IDENTIFICATION</scope>
    <source>
        <tissue evidence="3">Entire body</tissue>
    </source>
</reference>
<evidence type="ECO:0000313" key="2">
    <source>
        <dbReference type="Proteomes" id="UP000192223"/>
    </source>
</evidence>
<dbReference type="RefSeq" id="XP_018322663.1">
    <property type="nucleotide sequence ID" value="XM_018467161.1"/>
</dbReference>
<protein>
    <submittedName>
        <fullName evidence="3">Uncharacterized protein LOC108735270</fullName>
    </submittedName>
</protein>
<feature type="region of interest" description="Disordered" evidence="1">
    <location>
        <begin position="70"/>
        <end position="103"/>
    </location>
</feature>
<dbReference type="Proteomes" id="UP000192223">
    <property type="component" value="Unplaced"/>
</dbReference>
<dbReference type="GeneID" id="108735270"/>
<dbReference type="GO" id="GO:0008284">
    <property type="term" value="P:positive regulation of cell population proliferation"/>
    <property type="evidence" value="ECO:0007669"/>
    <property type="project" value="TreeGrafter"/>
</dbReference>
<proteinExistence type="predicted"/>
<dbReference type="GO" id="GO:0005634">
    <property type="term" value="C:nucleus"/>
    <property type="evidence" value="ECO:0007669"/>
    <property type="project" value="TreeGrafter"/>
</dbReference>
<accession>A0A1W4WRA9</accession>
<dbReference type="PANTHER" id="PTHR46745:SF1">
    <property type="entry name" value="TSC22 DOMAIN FAMILY PROTEIN 1"/>
    <property type="match status" value="1"/>
</dbReference>
<dbReference type="AlphaFoldDB" id="A0A1W4WRA9"/>
<dbReference type="PANTHER" id="PTHR46745">
    <property type="entry name" value="TSC22 DOMAIN FAMILY PROTEIN 1"/>
    <property type="match status" value="1"/>
</dbReference>
<dbReference type="GO" id="GO:0043066">
    <property type="term" value="P:negative regulation of apoptotic process"/>
    <property type="evidence" value="ECO:0007669"/>
    <property type="project" value="TreeGrafter"/>
</dbReference>